<keyword evidence="1" id="KW-0812">Transmembrane</keyword>
<evidence type="ECO:0000256" key="1">
    <source>
        <dbReference type="SAM" id="Phobius"/>
    </source>
</evidence>
<dbReference type="Proteomes" id="UP000509414">
    <property type="component" value="Chromosome"/>
</dbReference>
<dbReference type="KEGG" id="cinf:CINF_1546"/>
<keyword evidence="1" id="KW-0472">Membrane</keyword>
<gene>
    <name evidence="2" type="ORF">CINF_1546</name>
</gene>
<evidence type="ECO:0000313" key="3">
    <source>
        <dbReference type="Proteomes" id="UP000509414"/>
    </source>
</evidence>
<dbReference type="RefSeq" id="WP_179975128.1">
    <property type="nucleotide sequence ID" value="NZ_CP049075.1"/>
</dbReference>
<feature type="transmembrane region" description="Helical" evidence="1">
    <location>
        <begin position="6"/>
        <end position="24"/>
    </location>
</feature>
<sequence length="178" mass="20504">MSNDLIILLGILVLIGLLFLWVWLGMQSFNKRLRNHARSIDKLMQANYELSKKNAHLKESIKGFISSAQSTSLEMEQINKSLDAKINEAIASKILPMIASLKRLEDNMGDFASEHNERMYDLEKRTENFSKITPPSFEKEEDYIVDLYKSGKSIESIAKDLHITLGRVEMVLRFRKLL</sequence>
<proteinExistence type="predicted"/>
<dbReference type="EMBL" id="CP049075">
    <property type="protein sequence ID" value="QLI06023.1"/>
    <property type="molecule type" value="Genomic_DNA"/>
</dbReference>
<dbReference type="AlphaFoldDB" id="A0A7H9CIT6"/>
<keyword evidence="3" id="KW-1185">Reference proteome</keyword>
<keyword evidence="1" id="KW-1133">Transmembrane helix</keyword>
<dbReference type="InterPro" id="IPR046118">
    <property type="entry name" value="DUF6115"/>
</dbReference>
<name>A0A7H9CIT6_9BACT</name>
<reference evidence="2 3" key="1">
    <citation type="submission" date="2020-02" db="EMBL/GenBank/DDBJ databases">
        <title>Complete genome sequence of the novel Campylobacter species Candidatus Campylobacter infans.</title>
        <authorList>
            <person name="Duim B."/>
            <person name="Zomer A."/>
            <person name="van der Graaf L."/>
            <person name="Wagenaar J."/>
        </authorList>
    </citation>
    <scope>NUCLEOTIDE SEQUENCE [LARGE SCALE GENOMIC DNA]</scope>
    <source>
        <strain evidence="2 3">19S00001</strain>
    </source>
</reference>
<organism evidence="2 3">
    <name type="scientific">Candidatus Campylobacter infans</name>
    <dbReference type="NCBI Taxonomy" id="2561898"/>
    <lineage>
        <taxon>Bacteria</taxon>
        <taxon>Pseudomonadati</taxon>
        <taxon>Campylobacterota</taxon>
        <taxon>Epsilonproteobacteria</taxon>
        <taxon>Campylobacterales</taxon>
        <taxon>Campylobacteraceae</taxon>
        <taxon>Campylobacter</taxon>
    </lineage>
</organism>
<accession>A0A7H9CIT6</accession>
<evidence type="ECO:0000313" key="2">
    <source>
        <dbReference type="EMBL" id="QLI06023.1"/>
    </source>
</evidence>
<protein>
    <recommendedName>
        <fullName evidence="4">DUF2802 domain-containing protein</fullName>
    </recommendedName>
</protein>
<evidence type="ECO:0008006" key="4">
    <source>
        <dbReference type="Google" id="ProtNLM"/>
    </source>
</evidence>
<dbReference type="Pfam" id="PF19610">
    <property type="entry name" value="DUF6115"/>
    <property type="match status" value="1"/>
</dbReference>